<evidence type="ECO:0000313" key="3">
    <source>
        <dbReference type="Proteomes" id="UP000692954"/>
    </source>
</evidence>
<sequence length="39" mass="4703">MKLINAIFSFELKVNRKPIKILIFRFNFGLIIICFLFIQ</sequence>
<keyword evidence="3" id="KW-1185">Reference proteome</keyword>
<evidence type="ECO:0000256" key="1">
    <source>
        <dbReference type="SAM" id="Phobius"/>
    </source>
</evidence>
<feature type="transmembrane region" description="Helical" evidence="1">
    <location>
        <begin position="21"/>
        <end position="38"/>
    </location>
</feature>
<evidence type="ECO:0000313" key="2">
    <source>
        <dbReference type="EMBL" id="CAD8088803.1"/>
    </source>
</evidence>
<gene>
    <name evidence="2" type="ORF">PSON_ATCC_30995.1.T0530105</name>
</gene>
<keyword evidence="1" id="KW-0472">Membrane</keyword>
<comment type="caution">
    <text evidence="2">The sequence shown here is derived from an EMBL/GenBank/DDBJ whole genome shotgun (WGS) entry which is preliminary data.</text>
</comment>
<name>A0A8S1NH24_9CILI</name>
<keyword evidence="1" id="KW-1133">Transmembrane helix</keyword>
<organism evidence="2 3">
    <name type="scientific">Paramecium sonneborni</name>
    <dbReference type="NCBI Taxonomy" id="65129"/>
    <lineage>
        <taxon>Eukaryota</taxon>
        <taxon>Sar</taxon>
        <taxon>Alveolata</taxon>
        <taxon>Ciliophora</taxon>
        <taxon>Intramacronucleata</taxon>
        <taxon>Oligohymenophorea</taxon>
        <taxon>Peniculida</taxon>
        <taxon>Parameciidae</taxon>
        <taxon>Paramecium</taxon>
    </lineage>
</organism>
<reference evidence="2" key="1">
    <citation type="submission" date="2021-01" db="EMBL/GenBank/DDBJ databases">
        <authorList>
            <consortium name="Genoscope - CEA"/>
            <person name="William W."/>
        </authorList>
    </citation>
    <scope>NUCLEOTIDE SEQUENCE</scope>
</reference>
<protein>
    <submittedName>
        <fullName evidence="2">Uncharacterized protein</fullName>
    </submittedName>
</protein>
<proteinExistence type="predicted"/>
<keyword evidence="1" id="KW-0812">Transmembrane</keyword>
<dbReference type="Proteomes" id="UP000692954">
    <property type="component" value="Unassembled WGS sequence"/>
</dbReference>
<dbReference type="EMBL" id="CAJJDN010000053">
    <property type="protein sequence ID" value="CAD8088803.1"/>
    <property type="molecule type" value="Genomic_DNA"/>
</dbReference>
<dbReference type="AlphaFoldDB" id="A0A8S1NH24"/>
<accession>A0A8S1NH24</accession>